<dbReference type="InterPro" id="IPR010760">
    <property type="entry name" value="DNA-repair_Swi5"/>
</dbReference>
<dbReference type="EMBL" id="NEVH01020869">
    <property type="protein sequence ID" value="PNF20783.1"/>
    <property type="molecule type" value="Genomic_DNA"/>
</dbReference>
<dbReference type="InParanoid" id="A0A2J7PWS0"/>
<reference evidence="8 9" key="1">
    <citation type="submission" date="2017-12" db="EMBL/GenBank/DDBJ databases">
        <title>Hemimetabolous genomes reveal molecular basis of termite eusociality.</title>
        <authorList>
            <person name="Harrison M.C."/>
            <person name="Jongepier E."/>
            <person name="Robertson H.M."/>
            <person name="Arning N."/>
            <person name="Bitard-Feildel T."/>
            <person name="Chao H."/>
            <person name="Childers C.P."/>
            <person name="Dinh H."/>
            <person name="Doddapaneni H."/>
            <person name="Dugan S."/>
            <person name="Gowin J."/>
            <person name="Greiner C."/>
            <person name="Han Y."/>
            <person name="Hu H."/>
            <person name="Hughes D.S.T."/>
            <person name="Huylmans A.-K."/>
            <person name="Kemena C."/>
            <person name="Kremer L.P.M."/>
            <person name="Lee S.L."/>
            <person name="Lopez-Ezquerra A."/>
            <person name="Mallet L."/>
            <person name="Monroy-Kuhn J.M."/>
            <person name="Moser A."/>
            <person name="Murali S.C."/>
            <person name="Muzny D.M."/>
            <person name="Otani S."/>
            <person name="Piulachs M.-D."/>
            <person name="Poelchau M."/>
            <person name="Qu J."/>
            <person name="Schaub F."/>
            <person name="Wada-Katsumata A."/>
            <person name="Worley K.C."/>
            <person name="Xie Q."/>
            <person name="Ylla G."/>
            <person name="Poulsen M."/>
            <person name="Gibbs R.A."/>
            <person name="Schal C."/>
            <person name="Richards S."/>
            <person name="Belles X."/>
            <person name="Korb J."/>
            <person name="Bornberg-Bauer E."/>
        </authorList>
    </citation>
    <scope>NUCLEOTIDE SEQUENCE [LARGE SCALE GENOMIC DNA]</scope>
    <source>
        <tissue evidence="8">Whole body</tissue>
    </source>
</reference>
<sequence>MSSGRKKRSKLKQTESPFTRPQEMQPESLSSPCDELKKPETNIASQGDTEPQKRNRVSSYMCGFNKTQSKAPSQKAEKHDGMNIAGLPLVKVKIPKTKSQSKKIDKCGYSKIAGLPTLELRELNTTIQPLKYNKCTDSRREGSPTFEVKEEANTAPCEQTQDCNDLEIMAKHRYHLTDLQLKEPGMSFQKSVHCMDVSRTDSCFREFERLKQRIFELDNEIVVLTEAIGNEIGLTTNMQQLHEYNTIKDITQIIIGSLSNILDVPVTQLHQELNLTFEE</sequence>
<evidence type="ECO:0000256" key="7">
    <source>
        <dbReference type="SAM" id="MobiDB-lite"/>
    </source>
</evidence>
<dbReference type="Proteomes" id="UP000235965">
    <property type="component" value="Unassembled WGS sequence"/>
</dbReference>
<dbReference type="OrthoDB" id="5839at2759"/>
<dbReference type="GO" id="GO:0034974">
    <property type="term" value="C:Swi5-Swi2 complex"/>
    <property type="evidence" value="ECO:0007669"/>
    <property type="project" value="TreeGrafter"/>
</dbReference>
<comment type="function">
    <text evidence="5">Component of the swi5-sfr1 complex, a complex required for double-strand break repair via homologous recombination.</text>
</comment>
<keyword evidence="9" id="KW-1185">Reference proteome</keyword>
<dbReference type="Gene3D" id="1.20.5.170">
    <property type="match status" value="1"/>
</dbReference>
<name>A0A2J7PWS0_9NEOP</name>
<comment type="caution">
    <text evidence="8">The sequence shown here is derived from an EMBL/GenBank/DDBJ whole genome shotgun (WGS) entry which is preliminary data.</text>
</comment>
<evidence type="ECO:0000256" key="1">
    <source>
        <dbReference type="ARBA" id="ARBA00008060"/>
    </source>
</evidence>
<dbReference type="PANTHER" id="PTHR28529">
    <property type="entry name" value="DNA REPAIR PROTEIN SWI5 HOMOLOG"/>
    <property type="match status" value="1"/>
</dbReference>
<gene>
    <name evidence="8" type="ORF">B7P43_G13977</name>
</gene>
<evidence type="ECO:0000313" key="8">
    <source>
        <dbReference type="EMBL" id="PNF20783.1"/>
    </source>
</evidence>
<evidence type="ECO:0000256" key="2">
    <source>
        <dbReference type="ARBA" id="ARBA00019825"/>
    </source>
</evidence>
<dbReference type="Pfam" id="PF07061">
    <property type="entry name" value="Swi5"/>
    <property type="match status" value="1"/>
</dbReference>
<organism evidence="8 9">
    <name type="scientific">Cryptotermes secundus</name>
    <dbReference type="NCBI Taxonomy" id="105785"/>
    <lineage>
        <taxon>Eukaryota</taxon>
        <taxon>Metazoa</taxon>
        <taxon>Ecdysozoa</taxon>
        <taxon>Arthropoda</taxon>
        <taxon>Hexapoda</taxon>
        <taxon>Insecta</taxon>
        <taxon>Pterygota</taxon>
        <taxon>Neoptera</taxon>
        <taxon>Polyneoptera</taxon>
        <taxon>Dictyoptera</taxon>
        <taxon>Blattodea</taxon>
        <taxon>Blattoidea</taxon>
        <taxon>Termitoidae</taxon>
        <taxon>Kalotermitidae</taxon>
        <taxon>Cryptotermitinae</taxon>
        <taxon>Cryptotermes</taxon>
    </lineage>
</organism>
<dbReference type="AlphaFoldDB" id="A0A2J7PWS0"/>
<evidence type="ECO:0000256" key="3">
    <source>
        <dbReference type="ARBA" id="ARBA00022763"/>
    </source>
</evidence>
<evidence type="ECO:0000256" key="4">
    <source>
        <dbReference type="ARBA" id="ARBA00023204"/>
    </source>
</evidence>
<accession>A0A2J7PWS0</accession>
<feature type="region of interest" description="Disordered" evidence="7">
    <location>
        <begin position="1"/>
        <end position="58"/>
    </location>
</feature>
<evidence type="ECO:0000256" key="5">
    <source>
        <dbReference type="ARBA" id="ARBA00025380"/>
    </source>
</evidence>
<keyword evidence="4" id="KW-0234">DNA repair</keyword>
<evidence type="ECO:0000256" key="6">
    <source>
        <dbReference type="ARBA" id="ARBA00030081"/>
    </source>
</evidence>
<evidence type="ECO:0000313" key="9">
    <source>
        <dbReference type="Proteomes" id="UP000235965"/>
    </source>
</evidence>
<comment type="similarity">
    <text evidence="1">Belongs to the SWI5/SAE3 family.</text>
</comment>
<keyword evidence="3" id="KW-0227">DNA damage</keyword>
<dbReference type="GO" id="GO:0000724">
    <property type="term" value="P:double-strand break repair via homologous recombination"/>
    <property type="evidence" value="ECO:0007669"/>
    <property type="project" value="TreeGrafter"/>
</dbReference>
<feature type="compositionally biased region" description="Basic residues" evidence="7">
    <location>
        <begin position="1"/>
        <end position="11"/>
    </location>
</feature>
<proteinExistence type="inferred from homology"/>
<dbReference type="GO" id="GO:0032798">
    <property type="term" value="C:Swi5-Sfr1 complex"/>
    <property type="evidence" value="ECO:0007669"/>
    <property type="project" value="TreeGrafter"/>
</dbReference>
<dbReference type="PANTHER" id="PTHR28529:SF2">
    <property type="entry name" value="DNA REPAIR PROTEIN SWI5 HOMOLOG"/>
    <property type="match status" value="1"/>
</dbReference>
<protein>
    <recommendedName>
        <fullName evidence="2">DNA repair protein SWI5 homolog</fullName>
    </recommendedName>
    <alternativeName>
        <fullName evidence="6">Protein SAE3 homolog</fullName>
    </alternativeName>
</protein>